<dbReference type="GO" id="GO:0005634">
    <property type="term" value="C:nucleus"/>
    <property type="evidence" value="ECO:0007669"/>
    <property type="project" value="TreeGrafter"/>
</dbReference>
<dbReference type="InterPro" id="IPR006035">
    <property type="entry name" value="Ureohydrolase"/>
</dbReference>
<dbReference type="SUPFAM" id="SSF52768">
    <property type="entry name" value="Arginase/deacetylase"/>
    <property type="match status" value="1"/>
</dbReference>
<comment type="caution">
    <text evidence="5">The sequence shown here is derived from an EMBL/GenBank/DDBJ whole genome shotgun (WGS) entry which is preliminary data.</text>
</comment>
<evidence type="ECO:0000256" key="2">
    <source>
        <dbReference type="ARBA" id="ARBA00022801"/>
    </source>
</evidence>
<evidence type="ECO:0000256" key="3">
    <source>
        <dbReference type="ARBA" id="ARBA00023211"/>
    </source>
</evidence>
<dbReference type="Proteomes" id="UP001213681">
    <property type="component" value="Unassembled WGS sequence"/>
</dbReference>
<keyword evidence="3" id="KW-0464">Manganese</keyword>
<protein>
    <submittedName>
        <fullName evidence="5">Arginase</fullName>
    </submittedName>
</protein>
<dbReference type="GO" id="GO:0004053">
    <property type="term" value="F:arginase activity"/>
    <property type="evidence" value="ECO:0007669"/>
    <property type="project" value="TreeGrafter"/>
</dbReference>
<dbReference type="Pfam" id="PF00491">
    <property type="entry name" value="Arginase"/>
    <property type="match status" value="1"/>
</dbReference>
<dbReference type="PRINTS" id="PR00116">
    <property type="entry name" value="ARGINASE"/>
</dbReference>
<evidence type="ECO:0000256" key="4">
    <source>
        <dbReference type="PROSITE-ProRule" id="PRU00742"/>
    </source>
</evidence>
<dbReference type="GO" id="GO:0030145">
    <property type="term" value="F:manganese ion binding"/>
    <property type="evidence" value="ECO:0007669"/>
    <property type="project" value="TreeGrafter"/>
</dbReference>
<organism evidence="5 6">
    <name type="scientific">Penicillium daleae</name>
    <dbReference type="NCBI Taxonomy" id="63821"/>
    <lineage>
        <taxon>Eukaryota</taxon>
        <taxon>Fungi</taxon>
        <taxon>Dikarya</taxon>
        <taxon>Ascomycota</taxon>
        <taxon>Pezizomycotina</taxon>
        <taxon>Eurotiomycetes</taxon>
        <taxon>Eurotiomycetidae</taxon>
        <taxon>Eurotiales</taxon>
        <taxon>Aspergillaceae</taxon>
        <taxon>Penicillium</taxon>
    </lineage>
</organism>
<sequence length="135" mass="15160">MLVAFASGLAKSRRKDIFDCITESHLINLRKFVYIGLQDIDKAEENLTMQNSIKTFTMDDVSDGIQTIMDLALEYLADKTPIHISYDISSFDPEVAPSTGFPVSRGLSLEEGIFISHRIHATRNLIAMDLVEKTH</sequence>
<comment type="similarity">
    <text evidence="4">Belongs to the arginase family.</text>
</comment>
<dbReference type="GeneID" id="81602705"/>
<evidence type="ECO:0000313" key="5">
    <source>
        <dbReference type="EMBL" id="KAJ5438082.1"/>
    </source>
</evidence>
<gene>
    <name evidence="5" type="ORF">N7458_009080</name>
</gene>
<evidence type="ECO:0000313" key="6">
    <source>
        <dbReference type="Proteomes" id="UP001213681"/>
    </source>
</evidence>
<reference evidence="5" key="2">
    <citation type="journal article" date="2023" name="IMA Fungus">
        <title>Comparative genomic study of the Penicillium genus elucidates a diverse pangenome and 15 lateral gene transfer events.</title>
        <authorList>
            <person name="Petersen C."/>
            <person name="Sorensen T."/>
            <person name="Nielsen M.R."/>
            <person name="Sondergaard T.E."/>
            <person name="Sorensen J.L."/>
            <person name="Fitzpatrick D.A."/>
            <person name="Frisvad J.C."/>
            <person name="Nielsen K.L."/>
        </authorList>
    </citation>
    <scope>NUCLEOTIDE SEQUENCE</scope>
    <source>
        <strain evidence="5">IBT 16125</strain>
    </source>
</reference>
<keyword evidence="1" id="KW-0479">Metal-binding</keyword>
<evidence type="ECO:0000256" key="1">
    <source>
        <dbReference type="ARBA" id="ARBA00022723"/>
    </source>
</evidence>
<dbReference type="PANTHER" id="PTHR43782">
    <property type="entry name" value="ARGINASE"/>
    <property type="match status" value="1"/>
</dbReference>
<dbReference type="EMBL" id="JAPVEA010000008">
    <property type="protein sequence ID" value="KAJ5438082.1"/>
    <property type="molecule type" value="Genomic_DNA"/>
</dbReference>
<dbReference type="PROSITE" id="PS51409">
    <property type="entry name" value="ARGINASE_2"/>
    <property type="match status" value="1"/>
</dbReference>
<proteinExistence type="inferred from homology"/>
<accession>A0AAD6BXY9</accession>
<dbReference type="Gene3D" id="3.40.800.10">
    <property type="entry name" value="Ureohydrolase domain"/>
    <property type="match status" value="1"/>
</dbReference>
<reference evidence="5" key="1">
    <citation type="submission" date="2022-12" db="EMBL/GenBank/DDBJ databases">
        <authorList>
            <person name="Petersen C."/>
        </authorList>
    </citation>
    <scope>NUCLEOTIDE SEQUENCE</scope>
    <source>
        <strain evidence="5">IBT 16125</strain>
    </source>
</reference>
<dbReference type="GO" id="GO:0005829">
    <property type="term" value="C:cytosol"/>
    <property type="evidence" value="ECO:0007669"/>
    <property type="project" value="TreeGrafter"/>
</dbReference>
<dbReference type="PANTHER" id="PTHR43782:SF3">
    <property type="entry name" value="ARGINASE"/>
    <property type="match status" value="1"/>
</dbReference>
<dbReference type="RefSeq" id="XP_056761311.1">
    <property type="nucleotide sequence ID" value="XM_056912462.1"/>
</dbReference>
<dbReference type="AlphaFoldDB" id="A0AAD6BXY9"/>
<keyword evidence="2" id="KW-0378">Hydrolase</keyword>
<name>A0AAD6BXY9_9EURO</name>
<dbReference type="InterPro" id="IPR023696">
    <property type="entry name" value="Ureohydrolase_dom_sf"/>
</dbReference>
<keyword evidence="6" id="KW-1185">Reference proteome</keyword>